<feature type="domain" description="Fibronectin type-III" evidence="13">
    <location>
        <begin position="564"/>
        <end position="657"/>
    </location>
</feature>
<dbReference type="InterPro" id="IPR003961">
    <property type="entry name" value="FN3_dom"/>
</dbReference>
<reference evidence="14" key="1">
    <citation type="submission" date="2021-05" db="EMBL/GenBank/DDBJ databases">
        <authorList>
            <person name="Tigano A."/>
        </authorList>
    </citation>
    <scope>NUCLEOTIDE SEQUENCE</scope>
</reference>
<dbReference type="AlphaFoldDB" id="A0A8S4ALP5"/>
<dbReference type="InterPro" id="IPR052672">
    <property type="entry name" value="Type1_Cytokine_Rcpt_Type2"/>
</dbReference>
<gene>
    <name evidence="14" type="ORF">MMEN_LOCUS1641</name>
</gene>
<keyword evidence="8" id="KW-1015">Disulfide bond</keyword>
<dbReference type="PANTHER" id="PTHR48423:SF1">
    <property type="entry name" value="INTERLEUKIN-27 RECEPTOR SUBUNIT ALPHA"/>
    <property type="match status" value="1"/>
</dbReference>
<feature type="domain" description="Fibronectin type-III" evidence="13">
    <location>
        <begin position="379"/>
        <end position="471"/>
    </location>
</feature>
<feature type="domain" description="Fibronectin type-III" evidence="13">
    <location>
        <begin position="282"/>
        <end position="377"/>
    </location>
</feature>
<dbReference type="GO" id="GO:0005886">
    <property type="term" value="C:plasma membrane"/>
    <property type="evidence" value="ECO:0007669"/>
    <property type="project" value="UniProtKB-ARBA"/>
</dbReference>
<evidence type="ECO:0000256" key="12">
    <source>
        <dbReference type="SAM" id="SignalP"/>
    </source>
</evidence>
<evidence type="ECO:0000313" key="15">
    <source>
        <dbReference type="Proteomes" id="UP000677803"/>
    </source>
</evidence>
<dbReference type="Pfam" id="PF00041">
    <property type="entry name" value="fn3"/>
    <property type="match status" value="1"/>
</dbReference>
<feature type="transmembrane region" description="Helical" evidence="11">
    <location>
        <begin position="660"/>
        <end position="680"/>
    </location>
</feature>
<evidence type="ECO:0000256" key="7">
    <source>
        <dbReference type="ARBA" id="ARBA00023136"/>
    </source>
</evidence>
<keyword evidence="6 11" id="KW-1133">Transmembrane helix</keyword>
<evidence type="ECO:0000256" key="2">
    <source>
        <dbReference type="ARBA" id="ARBA00008921"/>
    </source>
</evidence>
<dbReference type="Proteomes" id="UP000677803">
    <property type="component" value="Unassembled WGS sequence"/>
</dbReference>
<comment type="caution">
    <text evidence="14">The sequence shown here is derived from an EMBL/GenBank/DDBJ whole genome shotgun (WGS) entry which is preliminary data.</text>
</comment>
<dbReference type="OrthoDB" id="10005435at2759"/>
<evidence type="ECO:0000256" key="8">
    <source>
        <dbReference type="ARBA" id="ARBA00023157"/>
    </source>
</evidence>
<evidence type="ECO:0000256" key="4">
    <source>
        <dbReference type="ARBA" id="ARBA00022729"/>
    </source>
</evidence>
<evidence type="ECO:0000256" key="6">
    <source>
        <dbReference type="ARBA" id="ARBA00022989"/>
    </source>
</evidence>
<evidence type="ECO:0000256" key="3">
    <source>
        <dbReference type="ARBA" id="ARBA00022692"/>
    </source>
</evidence>
<feature type="chain" id="PRO_5035773404" evidence="12">
    <location>
        <begin position="19"/>
        <end position="852"/>
    </location>
</feature>
<name>A0A8S4ALP5_9TELE</name>
<dbReference type="InterPro" id="IPR003529">
    <property type="entry name" value="Hematopoietin_rcpt_Gp130_CS"/>
</dbReference>
<evidence type="ECO:0000313" key="14">
    <source>
        <dbReference type="EMBL" id="CAG5864611.1"/>
    </source>
</evidence>
<keyword evidence="10" id="KW-0325">Glycoprotein</keyword>
<dbReference type="SUPFAM" id="SSF49265">
    <property type="entry name" value="Fibronectin type III"/>
    <property type="match status" value="2"/>
</dbReference>
<keyword evidence="9" id="KW-0675">Receptor</keyword>
<keyword evidence="3 11" id="KW-0812">Transmembrane</keyword>
<keyword evidence="5" id="KW-0677">Repeat</keyword>
<dbReference type="GO" id="GO:0004896">
    <property type="term" value="F:cytokine receptor activity"/>
    <property type="evidence" value="ECO:0007669"/>
    <property type="project" value="InterPro"/>
</dbReference>
<evidence type="ECO:0000259" key="13">
    <source>
        <dbReference type="PROSITE" id="PS50853"/>
    </source>
</evidence>
<accession>A0A8S4ALP5</accession>
<organism evidence="14 15">
    <name type="scientific">Menidia menidia</name>
    <name type="common">Atlantic silverside</name>
    <dbReference type="NCBI Taxonomy" id="238744"/>
    <lineage>
        <taxon>Eukaryota</taxon>
        <taxon>Metazoa</taxon>
        <taxon>Chordata</taxon>
        <taxon>Craniata</taxon>
        <taxon>Vertebrata</taxon>
        <taxon>Euteleostomi</taxon>
        <taxon>Actinopterygii</taxon>
        <taxon>Neopterygii</taxon>
        <taxon>Teleostei</taxon>
        <taxon>Neoteleostei</taxon>
        <taxon>Acanthomorphata</taxon>
        <taxon>Ovalentaria</taxon>
        <taxon>Atherinomorphae</taxon>
        <taxon>Atheriniformes</taxon>
        <taxon>Atherinopsidae</taxon>
        <taxon>Menidiinae</taxon>
        <taxon>Menidia</taxon>
    </lineage>
</organism>
<dbReference type="InterPro" id="IPR036116">
    <property type="entry name" value="FN3_sf"/>
</dbReference>
<keyword evidence="4 12" id="KW-0732">Signal</keyword>
<dbReference type="CDD" id="cd00063">
    <property type="entry name" value="FN3"/>
    <property type="match status" value="2"/>
</dbReference>
<dbReference type="EMBL" id="CAJRST010000002">
    <property type="protein sequence ID" value="CAG5864611.1"/>
    <property type="molecule type" value="Genomic_DNA"/>
</dbReference>
<evidence type="ECO:0000256" key="1">
    <source>
        <dbReference type="ARBA" id="ARBA00004479"/>
    </source>
</evidence>
<keyword evidence="15" id="KW-1185">Reference proteome</keyword>
<protein>
    <submittedName>
        <fullName evidence="14">(Atlantic silverside) hypothetical protein</fullName>
    </submittedName>
</protein>
<evidence type="ECO:0000256" key="10">
    <source>
        <dbReference type="ARBA" id="ARBA00023180"/>
    </source>
</evidence>
<evidence type="ECO:0000256" key="9">
    <source>
        <dbReference type="ARBA" id="ARBA00023170"/>
    </source>
</evidence>
<evidence type="ECO:0000256" key="11">
    <source>
        <dbReference type="SAM" id="Phobius"/>
    </source>
</evidence>
<dbReference type="Gene3D" id="2.60.40.10">
    <property type="entry name" value="Immunoglobulins"/>
    <property type="match status" value="5"/>
</dbReference>
<comment type="similarity">
    <text evidence="2">Belongs to the type I cytokine receptor family. Type 2 subfamily.</text>
</comment>
<dbReference type="PROSITE" id="PS50853">
    <property type="entry name" value="FN3"/>
    <property type="match status" value="3"/>
</dbReference>
<proteinExistence type="inferred from homology"/>
<dbReference type="InterPro" id="IPR013783">
    <property type="entry name" value="Ig-like_fold"/>
</dbReference>
<evidence type="ECO:0000256" key="5">
    <source>
        <dbReference type="ARBA" id="ARBA00022737"/>
    </source>
</evidence>
<dbReference type="PANTHER" id="PTHR48423">
    <property type="entry name" value="INTERLEUKIN-27 RECEPTOR SUBUNIT ALPHA"/>
    <property type="match status" value="1"/>
</dbReference>
<sequence length="852" mass="94451">MATMILSWFLVIAAVVLAVELCAGETACVFWSSAGSVVQLGSSFEVFCTFSCKGQGSMYLGNNLTPERPRRFNSTTINLKVTNITEKRTYSCRCKSPPVRDPCGLDILAGSNSGKFSILTKEACLFFETCNMKTHRIGQITSHVSTNCHKMSVEMWSALGTVDGTPIFGIVLNCGESPPCVFPRPIQRVTLKSTRFKPPRTFVGFRVITVTGNHSEGPALFRESGRGTKSPSFTFSVPASARLISVWVQSQNALGSAESPVINYTLSDIAFARFGSLIRPVMPSTPVLLQPECSSRRCTLRVEQSVRIQYLEVQHAAGQLNQWESCLDPIVEINSSQAWSIPCLEPNRLYYFRARSKFSTGLWSPWSSNISGRTEDEAPSQALDVWVASASDSKSMRIYWKEASVFVPSGRITEYILRVHDVSRAVVANVSADVSSHSVPLCSDCEVTVWASNSKGLSPPATVKTRRTKATPLQDVQTRAGSKSITISWRKPETAPSMYVLEWYPEGRMLEELRWLRLDQNKRKTVITDIKPSECYEGAVYVFYNESSVSRTGFKRAATMESAPKTGPSVLERVEGKSVVITWRELPRGQRGGCITNYTIYQEDSRGKRKIYVIQATDRMYVIKDLAPSVYTLWIRASTAKGKGPPGQKIKFFISEDSQLSFSLLYAVAAVMLLFILCLCQRSTLKHRFWGILKYLMLDVVPDPANSKWAKECTREKGQMNLQLPSGNSTLTDKEEETLLVDVEELFAQQLLPPAGPGPETELYPALTAYIKSFSHDSDSTDHTHSSLDTTVDYISSHGPGLADDGDEDEDEDFAALDFFPSHNVFLEPLELGGKLTLDAVRIDCADFCGSA</sequence>
<dbReference type="SMART" id="SM00060">
    <property type="entry name" value="FN3"/>
    <property type="match status" value="4"/>
</dbReference>
<feature type="signal peptide" evidence="12">
    <location>
        <begin position="1"/>
        <end position="18"/>
    </location>
</feature>
<dbReference type="PROSITE" id="PS01353">
    <property type="entry name" value="HEMATOPO_REC_L_F2"/>
    <property type="match status" value="1"/>
</dbReference>
<keyword evidence="7 11" id="KW-0472">Membrane</keyword>
<comment type="subcellular location">
    <subcellularLocation>
        <location evidence="1">Membrane</location>
        <topology evidence="1">Single-pass type I membrane protein</topology>
    </subcellularLocation>
</comment>